<evidence type="ECO:0000313" key="3">
    <source>
        <dbReference type="Proteomes" id="UP001189429"/>
    </source>
</evidence>
<dbReference type="EMBL" id="CAUYUJ010012653">
    <property type="protein sequence ID" value="CAK0834367.1"/>
    <property type="molecule type" value="Genomic_DNA"/>
</dbReference>
<sequence length="130" mass="13656">MAGSMPFRAAVIATLLLGGARGAVTHSRFVCGQQTSVSTSTSEDAAGTAEFSEIITEDGKCNMIQNGGVKSVKFCGPGKLVLSRMTCSEHHEYKAQVVEHSSSEYTTNCETIPLAGTVVEGWLGSFTTTC</sequence>
<evidence type="ECO:0000313" key="2">
    <source>
        <dbReference type="EMBL" id="CAK0834367.1"/>
    </source>
</evidence>
<keyword evidence="1" id="KW-0732">Signal</keyword>
<reference evidence="2" key="1">
    <citation type="submission" date="2023-10" db="EMBL/GenBank/DDBJ databases">
        <authorList>
            <person name="Chen Y."/>
            <person name="Shah S."/>
            <person name="Dougan E. K."/>
            <person name="Thang M."/>
            <person name="Chan C."/>
        </authorList>
    </citation>
    <scope>NUCLEOTIDE SEQUENCE [LARGE SCALE GENOMIC DNA]</scope>
</reference>
<protein>
    <recommendedName>
        <fullName evidence="4">Secreted protein</fullName>
    </recommendedName>
</protein>
<dbReference type="Proteomes" id="UP001189429">
    <property type="component" value="Unassembled WGS sequence"/>
</dbReference>
<feature type="signal peptide" evidence="1">
    <location>
        <begin position="1"/>
        <end position="22"/>
    </location>
</feature>
<organism evidence="2 3">
    <name type="scientific">Prorocentrum cordatum</name>
    <dbReference type="NCBI Taxonomy" id="2364126"/>
    <lineage>
        <taxon>Eukaryota</taxon>
        <taxon>Sar</taxon>
        <taxon>Alveolata</taxon>
        <taxon>Dinophyceae</taxon>
        <taxon>Prorocentrales</taxon>
        <taxon>Prorocentraceae</taxon>
        <taxon>Prorocentrum</taxon>
    </lineage>
</organism>
<gene>
    <name evidence="2" type="ORF">PCOR1329_LOCUS31807</name>
</gene>
<evidence type="ECO:0008006" key="4">
    <source>
        <dbReference type="Google" id="ProtNLM"/>
    </source>
</evidence>
<proteinExistence type="predicted"/>
<feature type="chain" id="PRO_5045516665" description="Secreted protein" evidence="1">
    <location>
        <begin position="23"/>
        <end position="130"/>
    </location>
</feature>
<evidence type="ECO:0000256" key="1">
    <source>
        <dbReference type="SAM" id="SignalP"/>
    </source>
</evidence>
<keyword evidence="3" id="KW-1185">Reference proteome</keyword>
<accession>A0ABN9SR58</accession>
<comment type="caution">
    <text evidence="2">The sequence shown here is derived from an EMBL/GenBank/DDBJ whole genome shotgun (WGS) entry which is preliminary data.</text>
</comment>
<name>A0ABN9SR58_9DINO</name>